<dbReference type="EMBL" id="CP001087">
    <property type="protein sequence ID" value="ACN14821.1"/>
    <property type="molecule type" value="Genomic_DNA"/>
</dbReference>
<protein>
    <recommendedName>
        <fullName evidence="7 18">Phosphatidate cytidylyltransferase</fullName>
        <ecNumber evidence="6 18">2.7.7.41</ecNumber>
    </recommendedName>
</protein>
<reference evidence="20 21" key="1">
    <citation type="journal article" date="2009" name="Environ. Microbiol.">
        <title>Genome sequence of Desulfobacterium autotrophicum HRM2, a marine sulfate reducer oxidizing organic carbon completely to carbon dioxide.</title>
        <authorList>
            <person name="Strittmatter A.W."/>
            <person name="Liesegang H."/>
            <person name="Rabus R."/>
            <person name="Decker I."/>
            <person name="Amann J."/>
            <person name="Andres S."/>
            <person name="Henne A."/>
            <person name="Fricke W.F."/>
            <person name="Martinez-Arias R."/>
            <person name="Bartels D."/>
            <person name="Goesmann A."/>
            <person name="Krause L."/>
            <person name="Puehler A."/>
            <person name="Klenk H.P."/>
            <person name="Richter M."/>
            <person name="Schuler M."/>
            <person name="Gloeckner F.O."/>
            <person name="Meyerdierks A."/>
            <person name="Gottschalk G."/>
            <person name="Amann R."/>
        </authorList>
    </citation>
    <scope>NUCLEOTIDE SEQUENCE [LARGE SCALE GENOMIC DNA]</scope>
    <source>
        <strain evidence="21">ATCC 43914 / DSM 3382 / HRM2</strain>
    </source>
</reference>
<dbReference type="eggNOG" id="COG4589">
    <property type="taxonomic scope" value="Bacteria"/>
</dbReference>
<evidence type="ECO:0000256" key="15">
    <source>
        <dbReference type="ARBA" id="ARBA00023136"/>
    </source>
</evidence>
<evidence type="ECO:0000256" key="18">
    <source>
        <dbReference type="RuleBase" id="RU003938"/>
    </source>
</evidence>
<dbReference type="Proteomes" id="UP000000442">
    <property type="component" value="Chromosome"/>
</dbReference>
<proteinExistence type="inferred from homology"/>
<dbReference type="UniPathway" id="UPA00557">
    <property type="reaction ID" value="UER00614"/>
</dbReference>
<dbReference type="PANTHER" id="PTHR46382:SF1">
    <property type="entry name" value="PHOSPHATIDATE CYTIDYLYLTRANSFERASE"/>
    <property type="match status" value="1"/>
</dbReference>
<keyword evidence="9" id="KW-0444">Lipid biosynthesis</keyword>
<comment type="similarity">
    <text evidence="5 18">Belongs to the CDS family.</text>
</comment>
<comment type="pathway">
    <text evidence="3 18">Phospholipid metabolism; CDP-diacylglycerol biosynthesis; CDP-diacylglycerol from sn-glycerol 3-phosphate: step 3/3.</text>
</comment>
<comment type="subcellular location">
    <subcellularLocation>
        <location evidence="2">Cell membrane</location>
        <topology evidence="2">Multi-pass membrane protein</topology>
    </subcellularLocation>
</comment>
<dbReference type="EC" id="2.7.7.41" evidence="6 18"/>
<dbReference type="STRING" id="177437.HRM2_17150"/>
<accession>C0QB22</accession>
<dbReference type="GO" id="GO:0005886">
    <property type="term" value="C:plasma membrane"/>
    <property type="evidence" value="ECO:0007669"/>
    <property type="project" value="UniProtKB-SubCell"/>
</dbReference>
<feature type="transmembrane region" description="Helical" evidence="19">
    <location>
        <begin position="56"/>
        <end position="75"/>
    </location>
</feature>
<evidence type="ECO:0000256" key="19">
    <source>
        <dbReference type="SAM" id="Phobius"/>
    </source>
</evidence>
<dbReference type="KEGG" id="dat:HRM2_17150"/>
<evidence type="ECO:0000256" key="2">
    <source>
        <dbReference type="ARBA" id="ARBA00004651"/>
    </source>
</evidence>
<feature type="transmembrane region" description="Helical" evidence="19">
    <location>
        <begin position="81"/>
        <end position="100"/>
    </location>
</feature>
<evidence type="ECO:0000256" key="9">
    <source>
        <dbReference type="ARBA" id="ARBA00022516"/>
    </source>
</evidence>
<dbReference type="PANTHER" id="PTHR46382">
    <property type="entry name" value="PHOSPHATIDATE CYTIDYLYLTRANSFERASE"/>
    <property type="match status" value="1"/>
</dbReference>
<evidence type="ECO:0000256" key="12">
    <source>
        <dbReference type="ARBA" id="ARBA00022695"/>
    </source>
</evidence>
<keyword evidence="12 18" id="KW-0548">Nucleotidyltransferase</keyword>
<organism evidence="20 21">
    <name type="scientific">Desulforapulum autotrophicum (strain ATCC 43914 / DSM 3382 / VKM B-1955 / HRM2)</name>
    <name type="common">Desulfobacterium autotrophicum</name>
    <dbReference type="NCBI Taxonomy" id="177437"/>
    <lineage>
        <taxon>Bacteria</taxon>
        <taxon>Pseudomonadati</taxon>
        <taxon>Thermodesulfobacteriota</taxon>
        <taxon>Desulfobacteria</taxon>
        <taxon>Desulfobacterales</taxon>
        <taxon>Desulfobacteraceae</taxon>
        <taxon>Desulforapulum</taxon>
    </lineage>
</organism>
<evidence type="ECO:0000256" key="17">
    <source>
        <dbReference type="ARBA" id="ARBA00023264"/>
    </source>
</evidence>
<evidence type="ECO:0000313" key="21">
    <source>
        <dbReference type="Proteomes" id="UP000000442"/>
    </source>
</evidence>
<dbReference type="HOGENOM" id="CLU_037294_3_1_7"/>
<keyword evidence="8" id="KW-1003">Cell membrane</keyword>
<keyword evidence="15 19" id="KW-0472">Membrane</keyword>
<keyword evidence="11 18" id="KW-0812">Transmembrane</keyword>
<keyword evidence="10 18" id="KW-0808">Transferase</keyword>
<dbReference type="RefSeq" id="WP_015903608.1">
    <property type="nucleotide sequence ID" value="NC_012108.1"/>
</dbReference>
<feature type="transmembrane region" description="Helical" evidence="19">
    <location>
        <begin position="112"/>
        <end position="132"/>
    </location>
</feature>
<sequence>MHLKRWITAIVLVPALFFILLKGSAPAFTVVVTLVALLGLKEYFTIVNPPSSPDKFPIILLILSHVMGVAIIWGAHEGGAGAALAMVALNLLITALVVIFSFSPDSTIFDSAFKQIMGIVYVPLFLSFLVLIRNSDQGAIWVIWTFLIVAASDTGAFYVGTHFGRRKLSPRVSPNKSVEGSIAGLATAVLVGVLFNQLFVDGVSLFQAVGFSVLAAAVGQVGDLFESALKRRGRIKDSGSILPGHGGILDRIDGLIFALPLAFVFKTLL</sequence>
<evidence type="ECO:0000313" key="20">
    <source>
        <dbReference type="EMBL" id="ACN14821.1"/>
    </source>
</evidence>
<keyword evidence="17" id="KW-1208">Phospholipid metabolism</keyword>
<dbReference type="AlphaFoldDB" id="C0QB22"/>
<dbReference type="Pfam" id="PF01148">
    <property type="entry name" value="CTP_transf_1"/>
    <property type="match status" value="1"/>
</dbReference>
<evidence type="ECO:0000256" key="5">
    <source>
        <dbReference type="ARBA" id="ARBA00010185"/>
    </source>
</evidence>
<evidence type="ECO:0000256" key="3">
    <source>
        <dbReference type="ARBA" id="ARBA00005119"/>
    </source>
</evidence>
<comment type="catalytic activity">
    <reaction evidence="1 18">
        <text>a 1,2-diacyl-sn-glycero-3-phosphate + CTP + H(+) = a CDP-1,2-diacyl-sn-glycerol + diphosphate</text>
        <dbReference type="Rhea" id="RHEA:16229"/>
        <dbReference type="ChEBI" id="CHEBI:15378"/>
        <dbReference type="ChEBI" id="CHEBI:33019"/>
        <dbReference type="ChEBI" id="CHEBI:37563"/>
        <dbReference type="ChEBI" id="CHEBI:58332"/>
        <dbReference type="ChEBI" id="CHEBI:58608"/>
        <dbReference type="EC" id="2.7.7.41"/>
    </reaction>
</comment>
<dbReference type="GO" id="GO:0016024">
    <property type="term" value="P:CDP-diacylglycerol biosynthetic process"/>
    <property type="evidence" value="ECO:0007669"/>
    <property type="project" value="UniProtKB-UniPathway"/>
</dbReference>
<feature type="transmembrane region" description="Helical" evidence="19">
    <location>
        <begin position="5"/>
        <end position="21"/>
    </location>
</feature>
<dbReference type="PROSITE" id="PS01315">
    <property type="entry name" value="CDS"/>
    <property type="match status" value="1"/>
</dbReference>
<evidence type="ECO:0000256" key="7">
    <source>
        <dbReference type="ARBA" id="ARBA00019373"/>
    </source>
</evidence>
<dbReference type="OrthoDB" id="9799199at2"/>
<dbReference type="InterPro" id="IPR000374">
    <property type="entry name" value="PC_trans"/>
</dbReference>
<gene>
    <name evidence="20" type="primary">cdsA</name>
    <name evidence="20" type="ordered locus">HRM2_17150</name>
</gene>
<evidence type="ECO:0000256" key="6">
    <source>
        <dbReference type="ARBA" id="ARBA00012487"/>
    </source>
</evidence>
<keyword evidence="21" id="KW-1185">Reference proteome</keyword>
<evidence type="ECO:0000256" key="11">
    <source>
        <dbReference type="ARBA" id="ARBA00022692"/>
    </source>
</evidence>
<dbReference type="GO" id="GO:0004605">
    <property type="term" value="F:phosphatidate cytidylyltransferase activity"/>
    <property type="evidence" value="ECO:0007669"/>
    <property type="project" value="UniProtKB-EC"/>
</dbReference>
<comment type="pathway">
    <text evidence="4">Lipid metabolism.</text>
</comment>
<feature type="transmembrane region" description="Helical" evidence="19">
    <location>
        <begin position="180"/>
        <end position="199"/>
    </location>
</feature>
<evidence type="ECO:0000256" key="4">
    <source>
        <dbReference type="ARBA" id="ARBA00005189"/>
    </source>
</evidence>
<evidence type="ECO:0000256" key="13">
    <source>
        <dbReference type="ARBA" id="ARBA00022989"/>
    </source>
</evidence>
<evidence type="ECO:0000256" key="10">
    <source>
        <dbReference type="ARBA" id="ARBA00022679"/>
    </source>
</evidence>
<evidence type="ECO:0000256" key="16">
    <source>
        <dbReference type="ARBA" id="ARBA00023209"/>
    </source>
</evidence>
<feature type="transmembrane region" description="Helical" evidence="19">
    <location>
        <begin position="138"/>
        <end position="159"/>
    </location>
</feature>
<evidence type="ECO:0000256" key="14">
    <source>
        <dbReference type="ARBA" id="ARBA00023098"/>
    </source>
</evidence>
<evidence type="ECO:0000256" key="8">
    <source>
        <dbReference type="ARBA" id="ARBA00022475"/>
    </source>
</evidence>
<name>C0QB22_DESAH</name>
<keyword evidence="16" id="KW-0594">Phospholipid biosynthesis</keyword>
<evidence type="ECO:0000256" key="1">
    <source>
        <dbReference type="ARBA" id="ARBA00001698"/>
    </source>
</evidence>
<keyword evidence="13 19" id="KW-1133">Transmembrane helix</keyword>
<keyword evidence="14" id="KW-0443">Lipid metabolism</keyword>